<reference evidence="2 3" key="1">
    <citation type="submission" date="2018-06" db="EMBL/GenBank/DDBJ databases">
        <authorList>
            <consortium name="Pathogen Informatics"/>
            <person name="Doyle S."/>
        </authorList>
    </citation>
    <scope>NUCLEOTIDE SEQUENCE [LARGE SCALE GENOMIC DNA]</scope>
    <source>
        <strain evidence="2 3">NCTC11179</strain>
    </source>
</reference>
<protein>
    <recommendedName>
        <fullName evidence="4">Cytochrome C and Quinol oxidase polypeptide I</fullName>
    </recommendedName>
</protein>
<evidence type="ECO:0000313" key="2">
    <source>
        <dbReference type="EMBL" id="STZ27068.1"/>
    </source>
</evidence>
<evidence type="ECO:0000313" key="3">
    <source>
        <dbReference type="Proteomes" id="UP000255024"/>
    </source>
</evidence>
<sequence>MKPIQYRILFVNFLIAALLGLLLRGAFVFPIEGMTFLYVLHGHSHVALLGWLYLLVYVLLVDQFGLQNPREERFYRRLFWVTQVAVLGMAVTFPFQGYAAPSIFFSTLHIICSYCFVYRLWRYHRITNIQQALWVKTALFFMVFSTLGVWFLGPAIGMMGKASAFFQLCIQFFLHFQFDGWFFTAFIALLLPQFFPKGMEKKQFQRFYTLWISSVVLTYALPASWYIAAPSLYYINGVGVLLQTLAFGYGIKPLYQQLKREKRNQIKTNQVNYNLALAVFVGICLVLRLLTQFAVLNEAFAVELKGIRSWIVSFIHLNMLGLFTALGLLLLIQKRRLALTTWTKVGIFCLLLGFISTEGILAIQGAQQFFRFTWIDAVTIFTLLFGFSILLPVSVVCFLIHRPK</sequence>
<feature type="transmembrane region" description="Helical" evidence="1">
    <location>
        <begin position="133"/>
        <end position="152"/>
    </location>
</feature>
<organism evidence="2 3">
    <name type="scientific">Myroides odoratus</name>
    <name type="common">Flavobacterium odoratum</name>
    <dbReference type="NCBI Taxonomy" id="256"/>
    <lineage>
        <taxon>Bacteria</taxon>
        <taxon>Pseudomonadati</taxon>
        <taxon>Bacteroidota</taxon>
        <taxon>Flavobacteriia</taxon>
        <taxon>Flavobacteriales</taxon>
        <taxon>Flavobacteriaceae</taxon>
        <taxon>Myroides</taxon>
    </lineage>
</organism>
<dbReference type="Proteomes" id="UP000255024">
    <property type="component" value="Unassembled WGS sequence"/>
</dbReference>
<feature type="transmembrane region" description="Helical" evidence="1">
    <location>
        <begin position="233"/>
        <end position="251"/>
    </location>
</feature>
<accession>A0A378RK34</accession>
<dbReference type="EMBL" id="UGQL01000001">
    <property type="protein sequence ID" value="STZ27068.1"/>
    <property type="molecule type" value="Genomic_DNA"/>
</dbReference>
<feature type="transmembrane region" description="Helical" evidence="1">
    <location>
        <begin position="172"/>
        <end position="195"/>
    </location>
</feature>
<proteinExistence type="predicted"/>
<keyword evidence="1" id="KW-0472">Membrane</keyword>
<evidence type="ECO:0000256" key="1">
    <source>
        <dbReference type="SAM" id="Phobius"/>
    </source>
</evidence>
<feature type="transmembrane region" description="Helical" evidence="1">
    <location>
        <begin position="345"/>
        <end position="366"/>
    </location>
</feature>
<keyword evidence="1" id="KW-1133">Transmembrane helix</keyword>
<keyword evidence="1" id="KW-0812">Transmembrane</keyword>
<feature type="transmembrane region" description="Helical" evidence="1">
    <location>
        <begin position="103"/>
        <end position="121"/>
    </location>
</feature>
<evidence type="ECO:0008006" key="4">
    <source>
        <dbReference type="Google" id="ProtNLM"/>
    </source>
</evidence>
<keyword evidence="3" id="KW-1185">Reference proteome</keyword>
<feature type="transmembrane region" description="Helical" evidence="1">
    <location>
        <begin position="78"/>
        <end position="97"/>
    </location>
</feature>
<dbReference type="AlphaFoldDB" id="A0A378RK34"/>
<name>A0A378RK34_MYROD</name>
<feature type="transmembrane region" description="Helical" evidence="1">
    <location>
        <begin position="378"/>
        <end position="400"/>
    </location>
</feature>
<gene>
    <name evidence="2" type="ORF">NCTC11179_00598</name>
</gene>
<feature type="transmembrane region" description="Helical" evidence="1">
    <location>
        <begin position="310"/>
        <end position="333"/>
    </location>
</feature>
<feature type="transmembrane region" description="Helical" evidence="1">
    <location>
        <begin position="44"/>
        <end position="66"/>
    </location>
</feature>
<feature type="transmembrane region" description="Helical" evidence="1">
    <location>
        <begin position="271"/>
        <end position="290"/>
    </location>
</feature>
<dbReference type="RefSeq" id="WP_115090086.1">
    <property type="nucleotide sequence ID" value="NZ_CP068107.1"/>
</dbReference>
<feature type="transmembrane region" description="Helical" evidence="1">
    <location>
        <begin position="207"/>
        <end position="227"/>
    </location>
</feature>